<evidence type="ECO:0000313" key="1">
    <source>
        <dbReference type="EMBL" id="KAI8523176.1"/>
    </source>
</evidence>
<name>A0ACC0L4K4_RHOML</name>
<accession>A0ACC0L4K4</accession>
<organism evidence="1 2">
    <name type="scientific">Rhododendron molle</name>
    <name type="common">Chinese azalea</name>
    <name type="synonym">Azalea mollis</name>
    <dbReference type="NCBI Taxonomy" id="49168"/>
    <lineage>
        <taxon>Eukaryota</taxon>
        <taxon>Viridiplantae</taxon>
        <taxon>Streptophyta</taxon>
        <taxon>Embryophyta</taxon>
        <taxon>Tracheophyta</taxon>
        <taxon>Spermatophyta</taxon>
        <taxon>Magnoliopsida</taxon>
        <taxon>eudicotyledons</taxon>
        <taxon>Gunneridae</taxon>
        <taxon>Pentapetalae</taxon>
        <taxon>asterids</taxon>
        <taxon>Ericales</taxon>
        <taxon>Ericaceae</taxon>
        <taxon>Ericoideae</taxon>
        <taxon>Rhodoreae</taxon>
        <taxon>Rhododendron</taxon>
    </lineage>
</organism>
<gene>
    <name evidence="1" type="ORF">RHMOL_Rhmol13G0053300</name>
</gene>
<dbReference type="EMBL" id="CM046400">
    <property type="protein sequence ID" value="KAI8523176.1"/>
    <property type="molecule type" value="Genomic_DNA"/>
</dbReference>
<comment type="caution">
    <text evidence="1">The sequence shown here is derived from an EMBL/GenBank/DDBJ whole genome shotgun (WGS) entry which is preliminary data.</text>
</comment>
<proteinExistence type="predicted"/>
<evidence type="ECO:0000313" key="2">
    <source>
        <dbReference type="Proteomes" id="UP001062846"/>
    </source>
</evidence>
<protein>
    <submittedName>
        <fullName evidence="1">Uncharacterized protein</fullName>
    </submittedName>
</protein>
<sequence>MYSRKLCQSYSLLYGCLSFAVVPPSYKWNGIDEGKVCPFASERIHELDGKVYQFLLC</sequence>
<keyword evidence="2" id="KW-1185">Reference proteome</keyword>
<dbReference type="Proteomes" id="UP001062846">
    <property type="component" value="Chromosome 13"/>
</dbReference>
<reference evidence="1" key="1">
    <citation type="submission" date="2022-02" db="EMBL/GenBank/DDBJ databases">
        <title>Plant Genome Project.</title>
        <authorList>
            <person name="Zhang R.-G."/>
        </authorList>
    </citation>
    <scope>NUCLEOTIDE SEQUENCE</scope>
    <source>
        <strain evidence="1">AT1</strain>
    </source>
</reference>